<name>A0ABR4CA55_9HELO</name>
<sequence length="89" mass="10023">MARQRPRDVGRFQERSKSKLTYSVSRILRSYWGLSPQDITGAFGPVNKGPGSLNPTKRLSPPEARLTQFFSAKRSEIKKTTKDLNSNAI</sequence>
<proteinExistence type="predicted"/>
<gene>
    <name evidence="1" type="ORF">VTL71DRAFT_2463</name>
</gene>
<organism evidence="1 2">
    <name type="scientific">Oculimacula yallundae</name>
    <dbReference type="NCBI Taxonomy" id="86028"/>
    <lineage>
        <taxon>Eukaryota</taxon>
        <taxon>Fungi</taxon>
        <taxon>Dikarya</taxon>
        <taxon>Ascomycota</taxon>
        <taxon>Pezizomycotina</taxon>
        <taxon>Leotiomycetes</taxon>
        <taxon>Helotiales</taxon>
        <taxon>Ploettnerulaceae</taxon>
        <taxon>Oculimacula</taxon>
    </lineage>
</organism>
<dbReference type="Proteomes" id="UP001595075">
    <property type="component" value="Unassembled WGS sequence"/>
</dbReference>
<comment type="caution">
    <text evidence="1">The sequence shown here is derived from an EMBL/GenBank/DDBJ whole genome shotgun (WGS) entry which is preliminary data.</text>
</comment>
<reference evidence="1 2" key="1">
    <citation type="journal article" date="2024" name="Commun. Biol.">
        <title>Comparative genomic analysis of thermophilic fungi reveals convergent evolutionary adaptations and gene losses.</title>
        <authorList>
            <person name="Steindorff A.S."/>
            <person name="Aguilar-Pontes M.V."/>
            <person name="Robinson A.J."/>
            <person name="Andreopoulos B."/>
            <person name="LaButti K."/>
            <person name="Kuo A."/>
            <person name="Mondo S."/>
            <person name="Riley R."/>
            <person name="Otillar R."/>
            <person name="Haridas S."/>
            <person name="Lipzen A."/>
            <person name="Grimwood J."/>
            <person name="Schmutz J."/>
            <person name="Clum A."/>
            <person name="Reid I.D."/>
            <person name="Moisan M.C."/>
            <person name="Butler G."/>
            <person name="Nguyen T.T.M."/>
            <person name="Dewar K."/>
            <person name="Conant G."/>
            <person name="Drula E."/>
            <person name="Henrissat B."/>
            <person name="Hansel C."/>
            <person name="Singer S."/>
            <person name="Hutchinson M.I."/>
            <person name="de Vries R.P."/>
            <person name="Natvig D.O."/>
            <person name="Powell A.J."/>
            <person name="Tsang A."/>
            <person name="Grigoriev I.V."/>
        </authorList>
    </citation>
    <scope>NUCLEOTIDE SEQUENCE [LARGE SCALE GENOMIC DNA]</scope>
    <source>
        <strain evidence="1 2">CBS 494.80</strain>
    </source>
</reference>
<dbReference type="EMBL" id="JAZHXI010000011">
    <property type="protein sequence ID" value="KAL2066392.1"/>
    <property type="molecule type" value="Genomic_DNA"/>
</dbReference>
<evidence type="ECO:0000313" key="2">
    <source>
        <dbReference type="Proteomes" id="UP001595075"/>
    </source>
</evidence>
<accession>A0ABR4CA55</accession>
<protein>
    <submittedName>
        <fullName evidence="1">Uncharacterized protein</fullName>
    </submittedName>
</protein>
<evidence type="ECO:0000313" key="1">
    <source>
        <dbReference type="EMBL" id="KAL2066392.1"/>
    </source>
</evidence>
<keyword evidence="2" id="KW-1185">Reference proteome</keyword>